<evidence type="ECO:0000313" key="7">
    <source>
        <dbReference type="EMBL" id="ANB12619.1"/>
    </source>
</evidence>
<dbReference type="PANTHER" id="PTHR40787:SF3">
    <property type="entry name" value="PROTEIN TRANSPORT PROTEIN SEC39"/>
    <property type="match status" value="1"/>
</dbReference>
<dbReference type="Proteomes" id="UP000189580">
    <property type="component" value="Chromosome a"/>
</dbReference>
<dbReference type="GO" id="GO:0005783">
    <property type="term" value="C:endoplasmic reticulum"/>
    <property type="evidence" value="ECO:0007669"/>
    <property type="project" value="UniProtKB-SubCell"/>
</dbReference>
<feature type="region of interest" description="Disordered" evidence="5">
    <location>
        <begin position="695"/>
        <end position="721"/>
    </location>
</feature>
<dbReference type="GO" id="GO:0015031">
    <property type="term" value="P:protein transport"/>
    <property type="evidence" value="ECO:0007669"/>
    <property type="project" value="UniProtKB-KW"/>
</dbReference>
<keyword evidence="3" id="KW-0256">Endoplasmic reticulum</keyword>
<dbReference type="Pfam" id="PF08314">
    <property type="entry name" value="Sec39"/>
    <property type="match status" value="1"/>
</dbReference>
<proteinExistence type="predicted"/>
<dbReference type="EMBL" id="CP014501">
    <property type="protein sequence ID" value="ANB12619.1"/>
    <property type="molecule type" value="Genomic_DNA"/>
</dbReference>
<organism evidence="7 8">
    <name type="scientific">Sugiyamaella lignohabitans</name>
    <dbReference type="NCBI Taxonomy" id="796027"/>
    <lineage>
        <taxon>Eukaryota</taxon>
        <taxon>Fungi</taxon>
        <taxon>Dikarya</taxon>
        <taxon>Ascomycota</taxon>
        <taxon>Saccharomycotina</taxon>
        <taxon>Dipodascomycetes</taxon>
        <taxon>Dipodascales</taxon>
        <taxon>Trichomonascaceae</taxon>
        <taxon>Sugiyamaella</taxon>
    </lineage>
</organism>
<dbReference type="InterPro" id="IPR013244">
    <property type="entry name" value="Sec39_domain"/>
</dbReference>
<evidence type="ECO:0000256" key="3">
    <source>
        <dbReference type="ARBA" id="ARBA00022824"/>
    </source>
</evidence>
<name>A0A167D8Q2_9ASCO</name>
<feature type="domain" description="Sec39" evidence="6">
    <location>
        <begin position="5"/>
        <end position="697"/>
    </location>
</feature>
<evidence type="ECO:0000256" key="5">
    <source>
        <dbReference type="SAM" id="MobiDB-lite"/>
    </source>
</evidence>
<dbReference type="KEGG" id="slb:AWJ20_878"/>
<dbReference type="GeneID" id="30037958"/>
<dbReference type="GO" id="GO:0006890">
    <property type="term" value="P:retrograde vesicle-mediated transport, Golgi to endoplasmic reticulum"/>
    <property type="evidence" value="ECO:0007669"/>
    <property type="project" value="InterPro"/>
</dbReference>
<keyword evidence="2" id="KW-0813">Transport</keyword>
<dbReference type="OrthoDB" id="342024at2759"/>
<evidence type="ECO:0000256" key="2">
    <source>
        <dbReference type="ARBA" id="ARBA00022448"/>
    </source>
</evidence>
<dbReference type="RefSeq" id="XP_018735096.1">
    <property type="nucleotide sequence ID" value="XM_018882847.1"/>
</dbReference>
<evidence type="ECO:0000256" key="1">
    <source>
        <dbReference type="ARBA" id="ARBA00004240"/>
    </source>
</evidence>
<accession>A0A167D8Q2</accession>
<evidence type="ECO:0000313" key="8">
    <source>
        <dbReference type="Proteomes" id="UP000189580"/>
    </source>
</evidence>
<protein>
    <recommendedName>
        <fullName evidence="6">Sec39 domain-containing protein</fullName>
    </recommendedName>
</protein>
<gene>
    <name evidence="7" type="ORF">AWJ20_878</name>
</gene>
<dbReference type="PANTHER" id="PTHR40787">
    <property type="entry name" value="SECRETED PROTEIN"/>
    <property type="match status" value="1"/>
</dbReference>
<keyword evidence="4" id="KW-0653">Protein transport</keyword>
<sequence>MERLILAAQLASLGKLDSLRTLFASEREYFILGDPFSPHSAWSILLLLVPETTDPADYLPLVSDIRANGLEPDASIIPETGITNELVVNLPESQIQLRVSRLLSELRAQSSEFGWQTSNSHSFNGNNGIKNSNGHTEINGDGVDVNAKDDGSQLEQRFISDNVYTQWLKCRLRAIDRCCGQLDWFVPLLANAPEAVQDWYYGTANVVNQYRALYASSPDQFSLQSFEQTPPEENICHLLSSTSATRVARDFEKLVVPYISYLNAWEHSLNKWIAKQAESNLFEILVPLSEVNQSSVLETPLLAACYLHPGHGIKDFETIRNIYQGIFTSQRTSVSGDESKKLQDVEILTSPIDSYDFESLLLSPRTKPDQQSLRVLLQTVNSCEVLSSIGLPANIKYVVKMQTSSTVEEKKELALKYLDKAKRAKSWVNIKNDLKTLAASHLLDGVEDNWIESKLISEALKSNDFDFVGQNFSNHGMFVDIVLEHLYSFYDNNQMKNASHCLHLLQSTTSSKPSESKDVERASALILATREISKYEGITLSPHEIKSNAPLETIDHILSNNQISYRELQQLSKIADDLAYANQYDEVMVDSVSRQIRAMCVTYALVNDNFKVAYDYCVPEFTSYNDENKTSLIAWTSCYQVGKYVSPFWDFPPASVLDQQLNILSQTLRICPKENISSILLTWKKNNNLRQEITQDSKAHKTNHQGSSHTASSLNTDPSHSAYSSLSASRIAKAISSSAAEFTSPSNPADSSSGRRTQISNMLVSGLGWAIGANQQ</sequence>
<dbReference type="AlphaFoldDB" id="A0A167D8Q2"/>
<evidence type="ECO:0000259" key="6">
    <source>
        <dbReference type="Pfam" id="PF08314"/>
    </source>
</evidence>
<feature type="compositionally biased region" description="Polar residues" evidence="5">
    <location>
        <begin position="704"/>
        <end position="718"/>
    </location>
</feature>
<evidence type="ECO:0000256" key="4">
    <source>
        <dbReference type="ARBA" id="ARBA00022927"/>
    </source>
</evidence>
<reference evidence="7 8" key="1">
    <citation type="submission" date="2016-02" db="EMBL/GenBank/DDBJ databases">
        <title>Complete genome sequence and transcriptome regulation of the pentose utilising yeast Sugiyamaella lignohabitans.</title>
        <authorList>
            <person name="Bellasio M."/>
            <person name="Peymann A."/>
            <person name="Valli M."/>
            <person name="Sipitzky M."/>
            <person name="Graf A."/>
            <person name="Sauer M."/>
            <person name="Marx H."/>
            <person name="Mattanovich D."/>
        </authorList>
    </citation>
    <scope>NUCLEOTIDE SEQUENCE [LARGE SCALE GENOMIC DNA]</scope>
    <source>
        <strain evidence="7 8">CBS 10342</strain>
    </source>
</reference>
<keyword evidence="8" id="KW-1185">Reference proteome</keyword>
<comment type="subcellular location">
    <subcellularLocation>
        <location evidence="1">Endoplasmic reticulum</location>
    </subcellularLocation>
</comment>